<feature type="transmembrane region" description="Helical" evidence="7">
    <location>
        <begin position="230"/>
        <end position="247"/>
    </location>
</feature>
<dbReference type="PANTHER" id="PTHR30213">
    <property type="entry name" value="INNER MEMBRANE PROTEIN YHJD"/>
    <property type="match status" value="1"/>
</dbReference>
<feature type="transmembrane region" description="Helical" evidence="7">
    <location>
        <begin position="183"/>
        <end position="210"/>
    </location>
</feature>
<feature type="transmembrane region" description="Helical" evidence="7">
    <location>
        <begin position="61"/>
        <end position="83"/>
    </location>
</feature>
<proteinExistence type="predicted"/>
<feature type="transmembrane region" description="Helical" evidence="7">
    <location>
        <begin position="135"/>
        <end position="155"/>
    </location>
</feature>
<feature type="transmembrane region" description="Helical" evidence="7">
    <location>
        <begin position="259"/>
        <end position="280"/>
    </location>
</feature>
<evidence type="ECO:0000256" key="5">
    <source>
        <dbReference type="ARBA" id="ARBA00023136"/>
    </source>
</evidence>
<keyword evidence="2" id="KW-1003">Cell membrane</keyword>
<evidence type="ECO:0000256" key="7">
    <source>
        <dbReference type="SAM" id="Phobius"/>
    </source>
</evidence>
<dbReference type="PANTHER" id="PTHR30213:SF1">
    <property type="entry name" value="INNER MEMBRANE PROTEIN YHJD"/>
    <property type="match status" value="1"/>
</dbReference>
<dbReference type="Proteomes" id="UP001574673">
    <property type="component" value="Unassembled WGS sequence"/>
</dbReference>
<dbReference type="RefSeq" id="WP_418891886.1">
    <property type="nucleotide sequence ID" value="NZ_JBEUWX010000002.1"/>
</dbReference>
<dbReference type="Pfam" id="PF03631">
    <property type="entry name" value="Virul_fac_BrkB"/>
    <property type="match status" value="1"/>
</dbReference>
<comment type="caution">
    <text evidence="8">The sequence shown here is derived from an EMBL/GenBank/DDBJ whole genome shotgun (WGS) entry which is preliminary data.</text>
</comment>
<gene>
    <name evidence="8" type="ORF">ABCS64_05190</name>
</gene>
<sequence>MSPIEPDFSHDQDAASAAHTVQKTKTLPVPVGFFRRVWARAAGTLRIFLDADGIRAGAATAFYGAFSVAPLLVILTSIAAWIWGDMANMSGEVAGDQAARAMILDTLRSLLGEREAETLAGMLNRGLASITAGRAISSTLFAVATTLIGASGMFIELRTALQAMAEQAAPRRFNWTRFVRMRIVVIGVVLGCACLVAAVMLLQTLALGFVKWVTFMWPALAGIVRSLELFWSWTVIVGLFYIVMHWLPDRRFPFRATLAGAALGGVLFMAGRIAISYYIATTVTRSSLGAASSFAALLVWIFWSSLVFLLGAAFAGELTKSANARR</sequence>
<evidence type="ECO:0000256" key="1">
    <source>
        <dbReference type="ARBA" id="ARBA00004651"/>
    </source>
</evidence>
<evidence type="ECO:0000256" key="4">
    <source>
        <dbReference type="ARBA" id="ARBA00022989"/>
    </source>
</evidence>
<protein>
    <submittedName>
        <fullName evidence="8">YihY/virulence factor BrkB family protein</fullName>
    </submittedName>
</protein>
<feature type="region of interest" description="Disordered" evidence="6">
    <location>
        <begin position="1"/>
        <end position="21"/>
    </location>
</feature>
<keyword evidence="9" id="KW-1185">Reference proteome</keyword>
<feature type="transmembrane region" description="Helical" evidence="7">
    <location>
        <begin position="292"/>
        <end position="316"/>
    </location>
</feature>
<evidence type="ECO:0000256" key="6">
    <source>
        <dbReference type="SAM" id="MobiDB-lite"/>
    </source>
</evidence>
<evidence type="ECO:0000256" key="3">
    <source>
        <dbReference type="ARBA" id="ARBA00022692"/>
    </source>
</evidence>
<keyword evidence="5 7" id="KW-0472">Membrane</keyword>
<dbReference type="EMBL" id="JBEUWX010000002">
    <property type="protein sequence ID" value="MFA9949728.1"/>
    <property type="molecule type" value="Genomic_DNA"/>
</dbReference>
<evidence type="ECO:0000313" key="8">
    <source>
        <dbReference type="EMBL" id="MFA9949728.1"/>
    </source>
</evidence>
<dbReference type="InterPro" id="IPR017039">
    <property type="entry name" value="Virul_fac_BrkB"/>
</dbReference>
<keyword evidence="4 7" id="KW-1133">Transmembrane helix</keyword>
<evidence type="ECO:0000256" key="2">
    <source>
        <dbReference type="ARBA" id="ARBA00022475"/>
    </source>
</evidence>
<keyword evidence="3 7" id="KW-0812">Transmembrane</keyword>
<accession>A0ABV4UER3</accession>
<dbReference type="PIRSF" id="PIRSF035875">
    <property type="entry name" value="RNase_BN"/>
    <property type="match status" value="1"/>
</dbReference>
<organism evidence="8 9">
    <name type="scientific">Dentiradicibacter hellwigii</name>
    <dbReference type="NCBI Taxonomy" id="3149053"/>
    <lineage>
        <taxon>Bacteria</taxon>
        <taxon>Pseudomonadati</taxon>
        <taxon>Pseudomonadota</taxon>
        <taxon>Betaproteobacteria</taxon>
        <taxon>Rhodocyclales</taxon>
        <taxon>Rhodocyclaceae</taxon>
        <taxon>Dentiradicibacter</taxon>
    </lineage>
</organism>
<comment type="subcellular location">
    <subcellularLocation>
        <location evidence="1">Cell membrane</location>
        <topology evidence="1">Multi-pass membrane protein</topology>
    </subcellularLocation>
</comment>
<name>A0ABV4UER3_9RHOO</name>
<reference evidence="9" key="1">
    <citation type="submission" date="2024-06" db="EMBL/GenBank/DDBJ databases">
        <title>Radixoralia hellwigii gen. nov., sp nov., isolated from a root canal in the human oral cavity.</title>
        <authorList>
            <person name="Bartsch S."/>
            <person name="Wittmer A."/>
            <person name="Schulz A.-K."/>
            <person name="Neumann-Schaal M."/>
            <person name="Wolf J."/>
            <person name="Gronow S."/>
            <person name="Tennert C."/>
            <person name="Haecker G."/>
            <person name="Cieplik F."/>
            <person name="Al-Ahmad A."/>
        </authorList>
    </citation>
    <scope>NUCLEOTIDE SEQUENCE [LARGE SCALE GENOMIC DNA]</scope>
    <source>
        <strain evidence="9">Wk13</strain>
    </source>
</reference>
<evidence type="ECO:0000313" key="9">
    <source>
        <dbReference type="Proteomes" id="UP001574673"/>
    </source>
</evidence>